<feature type="transmembrane region" description="Helical" evidence="8">
    <location>
        <begin position="114"/>
        <end position="139"/>
    </location>
</feature>
<dbReference type="GO" id="GO:0005886">
    <property type="term" value="C:plasma membrane"/>
    <property type="evidence" value="ECO:0007669"/>
    <property type="project" value="UniProtKB-SubCell"/>
</dbReference>
<organism evidence="10 11">
    <name type="scientific">Undibacter mobilis</name>
    <dbReference type="NCBI Taxonomy" id="2292256"/>
    <lineage>
        <taxon>Bacteria</taxon>
        <taxon>Pseudomonadati</taxon>
        <taxon>Pseudomonadota</taxon>
        <taxon>Alphaproteobacteria</taxon>
        <taxon>Hyphomicrobiales</taxon>
        <taxon>Nitrobacteraceae</taxon>
        <taxon>Undibacter</taxon>
    </lineage>
</organism>
<evidence type="ECO:0000256" key="3">
    <source>
        <dbReference type="ARBA" id="ARBA00022475"/>
    </source>
</evidence>
<dbReference type="EMBL" id="QRGO01000003">
    <property type="protein sequence ID" value="RDV01405.1"/>
    <property type="molecule type" value="Genomic_DNA"/>
</dbReference>
<evidence type="ECO:0000256" key="5">
    <source>
        <dbReference type="ARBA" id="ARBA00022989"/>
    </source>
</evidence>
<feature type="transmembrane region" description="Helical" evidence="8">
    <location>
        <begin position="91"/>
        <end position="108"/>
    </location>
</feature>
<keyword evidence="3" id="KW-1003">Cell membrane</keyword>
<protein>
    <submittedName>
        <fullName evidence="10">Trimeric intracellular cation channel family protein</fullName>
    </submittedName>
</protein>
<feature type="transmembrane region" description="Helical" evidence="8">
    <location>
        <begin position="65"/>
        <end position="84"/>
    </location>
</feature>
<evidence type="ECO:0000313" key="11">
    <source>
        <dbReference type="Proteomes" id="UP000263993"/>
    </source>
</evidence>
<reference evidence="11" key="1">
    <citation type="submission" date="2018-08" db="EMBL/GenBank/DDBJ databases">
        <authorList>
            <person name="Kim S.-J."/>
            <person name="Jung G.-Y."/>
        </authorList>
    </citation>
    <scope>NUCLEOTIDE SEQUENCE [LARGE SCALE GENOMIC DNA]</scope>
    <source>
        <strain evidence="11">GY_H</strain>
    </source>
</reference>
<evidence type="ECO:0000256" key="6">
    <source>
        <dbReference type="ARBA" id="ARBA00023136"/>
    </source>
</evidence>
<dbReference type="PANTHER" id="PTHR30506:SF3">
    <property type="entry name" value="UPF0126 INNER MEMBRANE PROTEIN YADS-RELATED"/>
    <property type="match status" value="1"/>
</dbReference>
<dbReference type="Proteomes" id="UP000263993">
    <property type="component" value="Unassembled WGS sequence"/>
</dbReference>
<evidence type="ECO:0000256" key="2">
    <source>
        <dbReference type="ARBA" id="ARBA00008193"/>
    </source>
</evidence>
<evidence type="ECO:0000256" key="8">
    <source>
        <dbReference type="SAM" id="Phobius"/>
    </source>
</evidence>
<feature type="domain" description="Glycine transporter" evidence="9">
    <location>
        <begin position="8"/>
        <end position="82"/>
    </location>
</feature>
<gene>
    <name evidence="10" type="ORF">DXH78_17870</name>
</gene>
<sequence>MPTSWLTALDWFGIAIFAVTGALVASRKRMDIFGFMLLGAATGIGGGSLRDVMLGQLPVFWVKEPASLVICLVVSAATFFLAHIPESRYRALLWLDAAGLALFCVVGADKALEAGTGGFIAVAMGVMSATFGGVIRDILGGESPLVLRKEIYVTAALAGAGAYVGLIGLGVSNAAATGTGFALCFTIRALALHYHWSLPVYRAREGRTVEEVEQLGQRPAKSQSGEGVDHG</sequence>
<dbReference type="AlphaFoldDB" id="A0A371B1E5"/>
<name>A0A371B1E5_9BRAD</name>
<comment type="caution">
    <text evidence="10">The sequence shown here is derived from an EMBL/GenBank/DDBJ whole genome shotgun (WGS) entry which is preliminary data.</text>
</comment>
<dbReference type="RefSeq" id="WP_115518623.1">
    <property type="nucleotide sequence ID" value="NZ_QRGO01000003.1"/>
</dbReference>
<dbReference type="OrthoDB" id="9791874at2"/>
<feature type="domain" description="Glycine transporter" evidence="9">
    <location>
        <begin position="93"/>
        <end position="166"/>
    </location>
</feature>
<feature type="transmembrane region" description="Helical" evidence="8">
    <location>
        <begin position="32"/>
        <end position="53"/>
    </location>
</feature>
<keyword evidence="6 8" id="KW-0472">Membrane</keyword>
<proteinExistence type="inferred from homology"/>
<evidence type="ECO:0000256" key="1">
    <source>
        <dbReference type="ARBA" id="ARBA00004651"/>
    </source>
</evidence>
<dbReference type="Pfam" id="PF03458">
    <property type="entry name" value="Gly_transporter"/>
    <property type="match status" value="2"/>
</dbReference>
<evidence type="ECO:0000256" key="7">
    <source>
        <dbReference type="SAM" id="MobiDB-lite"/>
    </source>
</evidence>
<keyword evidence="11" id="KW-1185">Reference proteome</keyword>
<dbReference type="InterPro" id="IPR005115">
    <property type="entry name" value="Gly_transporter"/>
</dbReference>
<keyword evidence="5 8" id="KW-1133">Transmembrane helix</keyword>
<feature type="region of interest" description="Disordered" evidence="7">
    <location>
        <begin position="212"/>
        <end position="231"/>
    </location>
</feature>
<feature type="transmembrane region" description="Helical" evidence="8">
    <location>
        <begin position="175"/>
        <end position="194"/>
    </location>
</feature>
<evidence type="ECO:0000313" key="10">
    <source>
        <dbReference type="EMBL" id="RDV01405.1"/>
    </source>
</evidence>
<keyword evidence="4 8" id="KW-0812">Transmembrane</keyword>
<accession>A0A371B1E5</accession>
<dbReference type="PANTHER" id="PTHR30506">
    <property type="entry name" value="INNER MEMBRANE PROTEIN"/>
    <property type="match status" value="1"/>
</dbReference>
<evidence type="ECO:0000256" key="4">
    <source>
        <dbReference type="ARBA" id="ARBA00022692"/>
    </source>
</evidence>
<feature type="transmembrane region" description="Helical" evidence="8">
    <location>
        <begin position="6"/>
        <end position="25"/>
    </location>
</feature>
<feature type="transmembrane region" description="Helical" evidence="8">
    <location>
        <begin position="151"/>
        <end position="169"/>
    </location>
</feature>
<comment type="subcellular location">
    <subcellularLocation>
        <location evidence="1">Cell membrane</location>
        <topology evidence="1">Multi-pass membrane protein</topology>
    </subcellularLocation>
</comment>
<evidence type="ECO:0000259" key="9">
    <source>
        <dbReference type="Pfam" id="PF03458"/>
    </source>
</evidence>
<comment type="similarity">
    <text evidence="2">Belongs to the UPF0126 family.</text>
</comment>